<dbReference type="NCBIfam" id="TIGR01901">
    <property type="entry name" value="adhes_NPXG"/>
    <property type="match status" value="1"/>
</dbReference>
<organism evidence="3 4">
    <name type="scientific">Proteus appendicitidis</name>
    <dbReference type="NCBI Taxonomy" id="3034648"/>
    <lineage>
        <taxon>Bacteria</taxon>
        <taxon>Pseudomonadati</taxon>
        <taxon>Pseudomonadota</taxon>
        <taxon>Gammaproteobacteria</taxon>
        <taxon>Enterobacterales</taxon>
        <taxon>Morganellaceae</taxon>
        <taxon>Proteus</taxon>
    </lineage>
</organism>
<keyword evidence="4" id="KW-1185">Reference proteome</keyword>
<dbReference type="Proteomes" id="UP001226651">
    <property type="component" value="Chromosome"/>
</dbReference>
<feature type="signal peptide" evidence="1">
    <location>
        <begin position="1"/>
        <end position="30"/>
    </location>
</feature>
<feature type="domain" description="Filamentous haemagglutinin FhaB/tRNA nuclease CdiA-like TPS" evidence="2">
    <location>
        <begin position="46"/>
        <end position="163"/>
    </location>
</feature>
<evidence type="ECO:0000256" key="1">
    <source>
        <dbReference type="SAM" id="SignalP"/>
    </source>
</evidence>
<gene>
    <name evidence="3" type="ORF">QQS39_17700</name>
</gene>
<dbReference type="InterPro" id="IPR010069">
    <property type="entry name" value="CdiA_FHA1_rpt"/>
</dbReference>
<evidence type="ECO:0000313" key="3">
    <source>
        <dbReference type="EMBL" id="WIV88263.1"/>
    </source>
</evidence>
<proteinExistence type="predicted"/>
<evidence type="ECO:0000259" key="2">
    <source>
        <dbReference type="SMART" id="SM00912"/>
    </source>
</evidence>
<dbReference type="InterPro" id="IPR008638">
    <property type="entry name" value="FhaB/CdiA-like_TPS"/>
</dbReference>
<accession>A0ABY8Y779</accession>
<keyword evidence="1" id="KW-0732">Signal</keyword>
<dbReference type="InterPro" id="IPR011050">
    <property type="entry name" value="Pectin_lyase_fold/virulence"/>
</dbReference>
<dbReference type="SMART" id="SM00912">
    <property type="entry name" value="Haemagg_act"/>
    <property type="match status" value="1"/>
</dbReference>
<dbReference type="InterPro" id="IPR012334">
    <property type="entry name" value="Pectin_lyas_fold"/>
</dbReference>
<dbReference type="RefSeq" id="WP_285805075.1">
    <property type="nucleotide sequence ID" value="NZ_CP127389.1"/>
</dbReference>
<dbReference type="EMBL" id="CP127389">
    <property type="protein sequence ID" value="WIV88263.1"/>
    <property type="molecule type" value="Genomic_DNA"/>
</dbReference>
<dbReference type="Gene3D" id="2.160.20.10">
    <property type="entry name" value="Single-stranded right-handed beta-helix, Pectin lyase-like"/>
    <property type="match status" value="1"/>
</dbReference>
<protein>
    <submittedName>
        <fullName evidence="3">Filamentous hemagglutinin N-terminal domain-containing protein</fullName>
    </submittedName>
</protein>
<reference evidence="3 4" key="1">
    <citation type="submission" date="2023-06" db="EMBL/GenBank/DDBJ databases">
        <title>Proteus appendicitidis sp. nov., isolated from the appendiceal pus of an appendicitis patient in Yongzhou, China.</title>
        <authorList>
            <person name="Cai X."/>
        </authorList>
    </citation>
    <scope>NUCLEOTIDE SEQUENCE [LARGE SCALE GENOMIC DNA]</scope>
    <source>
        <strain evidence="3 4">HZ0627</strain>
    </source>
</reference>
<feature type="chain" id="PRO_5046644731" evidence="1">
    <location>
        <begin position="31"/>
        <end position="839"/>
    </location>
</feature>
<dbReference type="NCBIfam" id="TIGR01731">
    <property type="entry name" value="fil_hemag_20aa"/>
    <property type="match status" value="3"/>
</dbReference>
<sequence>MNMKKKASFKINLLVFSVLSMLNMTTVVQADPMANIVAQQEQENSNVNVLNIAAVVNGYSRNLLTSFDVPEVGLILNNSTDGAETQLSGHIAGNSNLSSGAAKDIILEVNAKKAIMLNGPVEVAGTNARVILSNPAGIICSSCNFLSTDRVVLTTGTVNVQNDMVDSYKVEKGNITVKGNTVFDKVSTQVDFIARNVSIEEPVNASGINVNVITGTNEVKAQDNTVIAQKPTGPISKYSLQVIKNAGVRSLLLKFVGTENNSPLINNGSVETAEGGIDLTHNGLLENNKGKFLSKGDINIVFDKGVKNSTGEIESLKTIVIDTKGEKLDNILGSNISAIGNVTIKSGELKNNASYIASKDKLDIRTNGKTITNTATVGSNLGLAATNGIAINSGLFNNKNGEINSQNVIDINTNLKDFNNIDAYIDASGGIKINSGVMNNTNSRLRSVTYIEIDTNGKALKNAGITADTASDDSLGILSGKDGMTVNIAGLVNDKGIIATDGNMSFTNKGDITNQWGQIKSGGFLTFYSTKIKNLYGGLASKNGANVTLSTTLDNNFGVFYLEGDKVTINAPYINNNKGVIKGDSLYFKTDKFNNISGFVITQQKLEIDTPELTNNNSSDFKTEMGFYLGQSNQKGGLISKGEMKLQGHKLLENKGGRIVTENGDIDIEFTSVNNENGIIASYKNASVVTSSFSNLQGTLFGRDKLKLQTDTLKNNNTGTVESNNLKGVIASSGDNEVAVNRDFENHGVISGVEHLRVTVNGKYTNAANSIMSGKNSFELNVKGNIINYGILNSIKDSTISGENITNEKSGTIVGRNSITINNRGTFINKGKIIGPINE</sequence>
<name>A0ABY8Y779_9GAMM</name>
<evidence type="ECO:0000313" key="4">
    <source>
        <dbReference type="Proteomes" id="UP001226651"/>
    </source>
</evidence>
<dbReference type="Pfam" id="PF05860">
    <property type="entry name" value="TPS"/>
    <property type="match status" value="1"/>
</dbReference>
<dbReference type="SUPFAM" id="SSF51126">
    <property type="entry name" value="Pectin lyase-like"/>
    <property type="match status" value="1"/>
</dbReference>